<reference evidence="2" key="1">
    <citation type="submission" date="2020-10" db="EMBL/GenBank/DDBJ databases">
        <title>Sequencing the genomes of 1000 actinobacteria strains.</title>
        <authorList>
            <person name="Klenk H.-P."/>
        </authorList>
    </citation>
    <scope>NUCLEOTIDE SEQUENCE</scope>
    <source>
        <strain evidence="2">DSM 46832</strain>
    </source>
</reference>
<evidence type="ECO:0000313" key="3">
    <source>
        <dbReference type="Proteomes" id="UP000649753"/>
    </source>
</evidence>
<name>A0A927M0M7_9ACTN</name>
<dbReference type="RefSeq" id="WP_192764860.1">
    <property type="nucleotide sequence ID" value="NZ_JADBEB010000001.1"/>
</dbReference>
<feature type="compositionally biased region" description="Basic and acidic residues" evidence="1">
    <location>
        <begin position="39"/>
        <end position="48"/>
    </location>
</feature>
<comment type="caution">
    <text evidence="2">The sequence shown here is derived from an EMBL/GenBank/DDBJ whole genome shotgun (WGS) entry which is preliminary data.</text>
</comment>
<keyword evidence="3" id="KW-1185">Reference proteome</keyword>
<dbReference type="AlphaFoldDB" id="A0A927M0M7"/>
<dbReference type="Proteomes" id="UP000649753">
    <property type="component" value="Unassembled WGS sequence"/>
</dbReference>
<evidence type="ECO:0000256" key="1">
    <source>
        <dbReference type="SAM" id="MobiDB-lite"/>
    </source>
</evidence>
<accession>A0A927M0M7</accession>
<evidence type="ECO:0000313" key="2">
    <source>
        <dbReference type="EMBL" id="MBE1484506.1"/>
    </source>
</evidence>
<dbReference type="EMBL" id="JADBEB010000001">
    <property type="protein sequence ID" value="MBE1484506.1"/>
    <property type="molecule type" value="Genomic_DNA"/>
</dbReference>
<sequence>MGEPERRRRRLRHEPASSASGPAGEGRRAAEPGAGPGPGDDRDVERGLRGLIGSGASQVSVSAAMRARDAARPTDADLAEAAERLVLVRRNWVPREDLPRNGR</sequence>
<organism evidence="2 3">
    <name type="scientific">Plantactinospora soyae</name>
    <dbReference type="NCBI Taxonomy" id="1544732"/>
    <lineage>
        <taxon>Bacteria</taxon>
        <taxon>Bacillati</taxon>
        <taxon>Actinomycetota</taxon>
        <taxon>Actinomycetes</taxon>
        <taxon>Micromonosporales</taxon>
        <taxon>Micromonosporaceae</taxon>
        <taxon>Plantactinospora</taxon>
    </lineage>
</organism>
<gene>
    <name evidence="2" type="ORF">H4W31_000144</name>
</gene>
<protein>
    <submittedName>
        <fullName evidence="2">Uncharacterized protein</fullName>
    </submittedName>
</protein>
<proteinExistence type="predicted"/>
<feature type="region of interest" description="Disordered" evidence="1">
    <location>
        <begin position="1"/>
        <end position="58"/>
    </location>
</feature>